<dbReference type="Pfam" id="PF00254">
    <property type="entry name" value="FKBP_C"/>
    <property type="match status" value="1"/>
</dbReference>
<dbReference type="PANTHER" id="PTHR45779">
    <property type="entry name" value="PEPTIDYLPROLYL ISOMERASE"/>
    <property type="match status" value="1"/>
</dbReference>
<evidence type="ECO:0000256" key="4">
    <source>
        <dbReference type="PROSITE-ProRule" id="PRU00277"/>
    </source>
</evidence>
<evidence type="ECO:0000313" key="7">
    <source>
        <dbReference type="EMBL" id="SFP57330.1"/>
    </source>
</evidence>
<protein>
    <recommendedName>
        <fullName evidence="5">Peptidyl-prolyl cis-trans isomerase</fullName>
        <ecNumber evidence="5">5.2.1.8</ecNumber>
    </recommendedName>
</protein>
<keyword evidence="2 4" id="KW-0697">Rotamase</keyword>
<dbReference type="GO" id="GO:0006457">
    <property type="term" value="P:protein folding"/>
    <property type="evidence" value="ECO:0007669"/>
    <property type="project" value="InterPro"/>
</dbReference>
<dbReference type="RefSeq" id="WP_092015192.1">
    <property type="nucleotide sequence ID" value="NZ_FOXH01000004.1"/>
</dbReference>
<reference evidence="7 8" key="1">
    <citation type="submission" date="2016-10" db="EMBL/GenBank/DDBJ databases">
        <authorList>
            <person name="de Groot N.N."/>
        </authorList>
    </citation>
    <scope>NUCLEOTIDE SEQUENCE [LARGE SCALE GENOMIC DNA]</scope>
    <source>
        <strain evidence="8">E92,LMG 26720,CCM 7988</strain>
    </source>
</reference>
<comment type="similarity">
    <text evidence="5">Belongs to the FKBP-type PPIase family.</text>
</comment>
<dbReference type="Gene3D" id="3.10.50.40">
    <property type="match status" value="1"/>
</dbReference>
<feature type="domain" description="PPIase FKBP-type" evidence="6">
    <location>
        <begin position="59"/>
        <end position="145"/>
    </location>
</feature>
<evidence type="ECO:0000313" key="8">
    <source>
        <dbReference type="Proteomes" id="UP000199306"/>
    </source>
</evidence>
<keyword evidence="8" id="KW-1185">Reference proteome</keyword>
<dbReference type="Proteomes" id="UP000199306">
    <property type="component" value="Unassembled WGS sequence"/>
</dbReference>
<dbReference type="SUPFAM" id="SSF54534">
    <property type="entry name" value="FKBP-like"/>
    <property type="match status" value="1"/>
</dbReference>
<dbReference type="EC" id="5.2.1.8" evidence="5"/>
<dbReference type="Pfam" id="PF01346">
    <property type="entry name" value="FKBP_N"/>
    <property type="match status" value="1"/>
</dbReference>
<dbReference type="OrthoDB" id="9814548at2"/>
<dbReference type="PANTHER" id="PTHR45779:SF7">
    <property type="entry name" value="PEPTIDYLPROLYL ISOMERASE"/>
    <property type="match status" value="1"/>
</dbReference>
<keyword evidence="3 4" id="KW-0413">Isomerase</keyword>
<sequence>MGLFDGIQGNSREKVAAEIARGAAFLAENKKREGVVETASGLQYEVLTEGTGPKPSGPRSKVLTHYHGTTIDGVIFDSSVLRGEPISFGLYQVISGWTEGLQLMPTGSKYKFFLPYHLAYGERGAGADIPGGATLIFEVELLETN</sequence>
<evidence type="ECO:0000256" key="1">
    <source>
        <dbReference type="ARBA" id="ARBA00000971"/>
    </source>
</evidence>
<dbReference type="InterPro" id="IPR000774">
    <property type="entry name" value="PPIase_FKBP_N"/>
</dbReference>
<accession>A0A1I5RG40</accession>
<dbReference type="InterPro" id="IPR046357">
    <property type="entry name" value="PPIase_dom_sf"/>
</dbReference>
<dbReference type="GO" id="GO:0003755">
    <property type="term" value="F:peptidyl-prolyl cis-trans isomerase activity"/>
    <property type="evidence" value="ECO:0007669"/>
    <property type="project" value="UniProtKB-UniRule"/>
</dbReference>
<dbReference type="AlphaFoldDB" id="A0A1I5RG40"/>
<dbReference type="STRING" id="1079859.SAMN04515674_10454"/>
<evidence type="ECO:0000259" key="6">
    <source>
        <dbReference type="PROSITE" id="PS50059"/>
    </source>
</evidence>
<proteinExistence type="inferred from homology"/>
<organism evidence="7 8">
    <name type="scientific">Pseudarcicella hirudinis</name>
    <dbReference type="NCBI Taxonomy" id="1079859"/>
    <lineage>
        <taxon>Bacteria</taxon>
        <taxon>Pseudomonadati</taxon>
        <taxon>Bacteroidota</taxon>
        <taxon>Cytophagia</taxon>
        <taxon>Cytophagales</taxon>
        <taxon>Flectobacillaceae</taxon>
        <taxon>Pseudarcicella</taxon>
    </lineage>
</organism>
<evidence type="ECO:0000256" key="2">
    <source>
        <dbReference type="ARBA" id="ARBA00023110"/>
    </source>
</evidence>
<gene>
    <name evidence="7" type="ORF">SAMN04515674_10454</name>
</gene>
<dbReference type="PROSITE" id="PS50059">
    <property type="entry name" value="FKBP_PPIASE"/>
    <property type="match status" value="1"/>
</dbReference>
<evidence type="ECO:0000256" key="5">
    <source>
        <dbReference type="RuleBase" id="RU003915"/>
    </source>
</evidence>
<dbReference type="EMBL" id="FOXH01000004">
    <property type="protein sequence ID" value="SFP57330.1"/>
    <property type="molecule type" value="Genomic_DNA"/>
</dbReference>
<name>A0A1I5RG40_9BACT</name>
<dbReference type="InterPro" id="IPR001179">
    <property type="entry name" value="PPIase_FKBP_dom"/>
</dbReference>
<dbReference type="InterPro" id="IPR044609">
    <property type="entry name" value="FKBP2/11"/>
</dbReference>
<evidence type="ECO:0000256" key="3">
    <source>
        <dbReference type="ARBA" id="ARBA00023235"/>
    </source>
</evidence>
<comment type="catalytic activity">
    <reaction evidence="1 4 5">
        <text>[protein]-peptidylproline (omega=180) = [protein]-peptidylproline (omega=0)</text>
        <dbReference type="Rhea" id="RHEA:16237"/>
        <dbReference type="Rhea" id="RHEA-COMP:10747"/>
        <dbReference type="Rhea" id="RHEA-COMP:10748"/>
        <dbReference type="ChEBI" id="CHEBI:83833"/>
        <dbReference type="ChEBI" id="CHEBI:83834"/>
        <dbReference type="EC" id="5.2.1.8"/>
    </reaction>
</comment>